<proteinExistence type="inferred from homology"/>
<keyword evidence="2" id="KW-0813">Transport</keyword>
<dbReference type="RefSeq" id="WP_326927052.1">
    <property type="nucleotide sequence ID" value="NZ_CP123443.1"/>
</dbReference>
<dbReference type="SMART" id="SM00382">
    <property type="entry name" value="AAA"/>
    <property type="match status" value="1"/>
</dbReference>
<dbReference type="PANTHER" id="PTHR43335:SF4">
    <property type="entry name" value="ABC TRANSPORTER, ATP-BINDING PROTEIN"/>
    <property type="match status" value="1"/>
</dbReference>
<keyword evidence="3" id="KW-0547">Nucleotide-binding</keyword>
<sequence>MIRAEGLSKYYGSLKALNGLNFSIAKGEVVGFLGPNGAGKSTAMNILTGFLSLSEGSVDINGYDIFDEASQARASVGYLPEQPPLCPELTVTEYLHYVCGLKKLKRRVWKAELERILPMCSLDQVARRRIGHLSKGFRQRVGLAQALVGQPPLLILDEPTVGLDPQQILEIRGLISRLSGEHTILLSSHILSEIEAMCQRVLILNRGRLVADDSTAQLRQRLNVESCRLELELLGPAGTASRTADALARTLEQQGILEFSCTGQAVGSEQTLYRLEFELSGVGVSAAGVSETGENGDEVPFLAPRRELAGALAAMGFTIVAMVPHQRSLEDIFLNLTADSPAEQRKEMIQTKGVQA</sequence>
<evidence type="ECO:0000256" key="3">
    <source>
        <dbReference type="ARBA" id="ARBA00022741"/>
    </source>
</evidence>
<dbReference type="CDD" id="cd03230">
    <property type="entry name" value="ABC_DR_subfamily_A"/>
    <property type="match status" value="1"/>
</dbReference>
<dbReference type="GO" id="GO:0005524">
    <property type="term" value="F:ATP binding"/>
    <property type="evidence" value="ECO:0007669"/>
    <property type="project" value="UniProtKB-KW"/>
</dbReference>
<organism evidence="6 7">
    <name type="scientific">Candidatus Haliotispira prima</name>
    <dbReference type="NCBI Taxonomy" id="3034016"/>
    <lineage>
        <taxon>Bacteria</taxon>
        <taxon>Pseudomonadati</taxon>
        <taxon>Spirochaetota</taxon>
        <taxon>Spirochaetia</taxon>
        <taxon>Spirochaetales</taxon>
        <taxon>Spirochaetaceae</taxon>
        <taxon>Candidatus Haliotispira</taxon>
    </lineage>
</organism>
<evidence type="ECO:0000256" key="4">
    <source>
        <dbReference type="ARBA" id="ARBA00022840"/>
    </source>
</evidence>
<dbReference type="Proteomes" id="UP001228690">
    <property type="component" value="Chromosome"/>
</dbReference>
<feature type="domain" description="ABC transporter" evidence="5">
    <location>
        <begin position="2"/>
        <end position="231"/>
    </location>
</feature>
<comment type="similarity">
    <text evidence="1">Belongs to the ABC transporter superfamily.</text>
</comment>
<evidence type="ECO:0000256" key="2">
    <source>
        <dbReference type="ARBA" id="ARBA00022448"/>
    </source>
</evidence>
<dbReference type="InterPro" id="IPR003593">
    <property type="entry name" value="AAA+_ATPase"/>
</dbReference>
<dbReference type="InterPro" id="IPR027417">
    <property type="entry name" value="P-loop_NTPase"/>
</dbReference>
<protein>
    <submittedName>
        <fullName evidence="6">ABC transporter ATP-binding protein</fullName>
    </submittedName>
</protein>
<evidence type="ECO:0000259" key="5">
    <source>
        <dbReference type="PROSITE" id="PS50893"/>
    </source>
</evidence>
<evidence type="ECO:0000313" key="7">
    <source>
        <dbReference type="Proteomes" id="UP001228690"/>
    </source>
</evidence>
<dbReference type="Gene3D" id="3.40.50.300">
    <property type="entry name" value="P-loop containing nucleotide triphosphate hydrolases"/>
    <property type="match status" value="1"/>
</dbReference>
<dbReference type="PANTHER" id="PTHR43335">
    <property type="entry name" value="ABC TRANSPORTER, ATP-BINDING PROTEIN"/>
    <property type="match status" value="1"/>
</dbReference>
<keyword evidence="7" id="KW-1185">Reference proteome</keyword>
<accession>A0ABY8MHQ6</accession>
<evidence type="ECO:0000256" key="1">
    <source>
        <dbReference type="ARBA" id="ARBA00005417"/>
    </source>
</evidence>
<dbReference type="Pfam" id="PF00005">
    <property type="entry name" value="ABC_tran"/>
    <property type="match status" value="1"/>
</dbReference>
<name>A0ABY8MHQ6_9SPIO</name>
<evidence type="ECO:0000313" key="6">
    <source>
        <dbReference type="EMBL" id="WGK68865.1"/>
    </source>
</evidence>
<dbReference type="InterPro" id="IPR003439">
    <property type="entry name" value="ABC_transporter-like_ATP-bd"/>
</dbReference>
<keyword evidence="4 6" id="KW-0067">ATP-binding</keyword>
<dbReference type="EMBL" id="CP123443">
    <property type="protein sequence ID" value="WGK68865.1"/>
    <property type="molecule type" value="Genomic_DNA"/>
</dbReference>
<dbReference type="PROSITE" id="PS50893">
    <property type="entry name" value="ABC_TRANSPORTER_2"/>
    <property type="match status" value="1"/>
</dbReference>
<reference evidence="6 7" key="1">
    <citation type="submission" date="2023-04" db="EMBL/GenBank/DDBJ databases">
        <title>Spirochaete genome identified in red abalone sample constitutes a novel genus.</title>
        <authorList>
            <person name="Sharma S.P."/>
            <person name="Purcell C.M."/>
            <person name="Hyde J.R."/>
            <person name="Severin A.J."/>
        </authorList>
    </citation>
    <scope>NUCLEOTIDE SEQUENCE [LARGE SCALE GENOMIC DNA]</scope>
    <source>
        <strain evidence="6 7">SP-2023</strain>
    </source>
</reference>
<dbReference type="SUPFAM" id="SSF52540">
    <property type="entry name" value="P-loop containing nucleoside triphosphate hydrolases"/>
    <property type="match status" value="1"/>
</dbReference>
<gene>
    <name evidence="6" type="ORF">P0082_10305</name>
</gene>